<keyword evidence="3 6" id="KW-0694">RNA-binding</keyword>
<dbReference type="GO" id="GO:0005829">
    <property type="term" value="C:cytosol"/>
    <property type="evidence" value="ECO:0007669"/>
    <property type="project" value="TreeGrafter"/>
</dbReference>
<dbReference type="STRING" id="1603606.DSOUD_2021"/>
<feature type="domain" description="NusB/RsmB/TIM44" evidence="7">
    <location>
        <begin position="5"/>
        <end position="145"/>
    </location>
</feature>
<comment type="similarity">
    <text evidence="1 6">Belongs to the NusB family.</text>
</comment>
<evidence type="ECO:0000259" key="7">
    <source>
        <dbReference type="Pfam" id="PF01029"/>
    </source>
</evidence>
<dbReference type="HAMAP" id="MF_00073">
    <property type="entry name" value="NusB"/>
    <property type="match status" value="1"/>
</dbReference>
<organism evidence="8 9">
    <name type="scientific">Desulfuromonas soudanensis</name>
    <dbReference type="NCBI Taxonomy" id="1603606"/>
    <lineage>
        <taxon>Bacteria</taxon>
        <taxon>Pseudomonadati</taxon>
        <taxon>Thermodesulfobacteriota</taxon>
        <taxon>Desulfuromonadia</taxon>
        <taxon>Desulfuromonadales</taxon>
        <taxon>Desulfuromonadaceae</taxon>
        <taxon>Desulfuromonas</taxon>
    </lineage>
</organism>
<accession>A0A0M4D315</accession>
<dbReference type="GO" id="GO:0031564">
    <property type="term" value="P:transcription antitermination"/>
    <property type="evidence" value="ECO:0007669"/>
    <property type="project" value="UniProtKB-KW"/>
</dbReference>
<dbReference type="InterPro" id="IPR011605">
    <property type="entry name" value="NusB_fam"/>
</dbReference>
<dbReference type="PATRIC" id="fig|1603606.3.peg.2184"/>
<evidence type="ECO:0000256" key="4">
    <source>
        <dbReference type="ARBA" id="ARBA00023015"/>
    </source>
</evidence>
<dbReference type="InterPro" id="IPR006027">
    <property type="entry name" value="NusB_RsmB_TIM44"/>
</dbReference>
<dbReference type="Proteomes" id="UP000057158">
    <property type="component" value="Chromosome"/>
</dbReference>
<name>A0A0M4D315_9BACT</name>
<keyword evidence="5 6" id="KW-0804">Transcription</keyword>
<proteinExistence type="inferred from homology"/>
<keyword evidence="2 6" id="KW-0889">Transcription antitermination</keyword>
<dbReference type="PANTHER" id="PTHR11078:SF3">
    <property type="entry name" value="ANTITERMINATION NUSB DOMAIN-CONTAINING PROTEIN"/>
    <property type="match status" value="1"/>
</dbReference>
<sequence length="152" mass="17483">MRRRGRELALKIIYSYQDTDASVESVLEDFWNNFRFREDVLGEAVDETSEVVPLDVRRFTEDLARGAIANLSELDGVIKEYSTNWTLERMAKVDLSLLRLATFELLFHPDVPTSVVINEAIEIGKRYGTKDTPSFINGILDKISRTRRQQAQ</sequence>
<comment type="function">
    <text evidence="6">Involved in transcription antitermination. Required for transcription of ribosomal RNA (rRNA) genes. Binds specifically to the boxA antiterminator sequence of the ribosomal RNA (rrn) operons.</text>
</comment>
<protein>
    <recommendedName>
        <fullName evidence="6">Transcription antitermination protein NusB</fullName>
    </recommendedName>
    <alternativeName>
        <fullName evidence="6">Antitermination factor NusB</fullName>
    </alternativeName>
</protein>
<dbReference type="KEGG" id="des:DSOUD_2021"/>
<dbReference type="GO" id="GO:0003723">
    <property type="term" value="F:RNA binding"/>
    <property type="evidence" value="ECO:0007669"/>
    <property type="project" value="UniProtKB-UniRule"/>
</dbReference>
<evidence type="ECO:0000313" key="9">
    <source>
        <dbReference type="Proteomes" id="UP000057158"/>
    </source>
</evidence>
<evidence type="ECO:0000256" key="2">
    <source>
        <dbReference type="ARBA" id="ARBA00022814"/>
    </source>
</evidence>
<evidence type="ECO:0000256" key="5">
    <source>
        <dbReference type="ARBA" id="ARBA00023163"/>
    </source>
</evidence>
<reference evidence="8 9" key="1">
    <citation type="submission" date="2015-07" db="EMBL/GenBank/DDBJ databases">
        <title>Isolation and Genomic Characterization of a Novel Halophilic Metal-Reducing Deltaproteobacterium from the Deep Subsurface.</title>
        <authorList>
            <person name="Badalamenti J.P."/>
            <person name="Summers Z.M."/>
            <person name="Gralnick J.A."/>
            <person name="Bond D.R."/>
        </authorList>
    </citation>
    <scope>NUCLEOTIDE SEQUENCE [LARGE SCALE GENOMIC DNA]</scope>
    <source>
        <strain evidence="8 9">WTL</strain>
    </source>
</reference>
<evidence type="ECO:0000313" key="8">
    <source>
        <dbReference type="EMBL" id="ALC16788.1"/>
    </source>
</evidence>
<evidence type="ECO:0000256" key="6">
    <source>
        <dbReference type="HAMAP-Rule" id="MF_00073"/>
    </source>
</evidence>
<keyword evidence="9" id="KW-1185">Reference proteome</keyword>
<dbReference type="GO" id="GO:0006353">
    <property type="term" value="P:DNA-templated transcription termination"/>
    <property type="evidence" value="ECO:0007669"/>
    <property type="project" value="UniProtKB-UniRule"/>
</dbReference>
<dbReference type="EMBL" id="CP010802">
    <property type="protein sequence ID" value="ALC16788.1"/>
    <property type="molecule type" value="Genomic_DNA"/>
</dbReference>
<evidence type="ECO:0000256" key="3">
    <source>
        <dbReference type="ARBA" id="ARBA00022884"/>
    </source>
</evidence>
<evidence type="ECO:0000256" key="1">
    <source>
        <dbReference type="ARBA" id="ARBA00005952"/>
    </source>
</evidence>
<dbReference type="AlphaFoldDB" id="A0A0M4D315"/>
<dbReference type="NCBIfam" id="TIGR01951">
    <property type="entry name" value="nusB"/>
    <property type="match status" value="1"/>
</dbReference>
<dbReference type="Gene3D" id="1.10.940.10">
    <property type="entry name" value="NusB-like"/>
    <property type="match status" value="1"/>
</dbReference>
<keyword evidence="4 6" id="KW-0805">Transcription regulation</keyword>
<dbReference type="InterPro" id="IPR035926">
    <property type="entry name" value="NusB-like_sf"/>
</dbReference>
<dbReference type="PANTHER" id="PTHR11078">
    <property type="entry name" value="N UTILIZATION SUBSTANCE PROTEIN B-RELATED"/>
    <property type="match status" value="1"/>
</dbReference>
<dbReference type="CDD" id="cd00619">
    <property type="entry name" value="Terminator_NusB"/>
    <property type="match status" value="1"/>
</dbReference>
<gene>
    <name evidence="6 8" type="primary">nusB</name>
    <name evidence="8" type="ORF">DSOUD_2021</name>
</gene>
<dbReference type="Pfam" id="PF01029">
    <property type="entry name" value="NusB"/>
    <property type="match status" value="1"/>
</dbReference>
<dbReference type="SUPFAM" id="SSF48013">
    <property type="entry name" value="NusB-like"/>
    <property type="match status" value="1"/>
</dbReference>